<dbReference type="Proteomes" id="UP000184693">
    <property type="component" value="Unassembled WGS sequence"/>
</dbReference>
<reference evidence="2 3" key="1">
    <citation type="submission" date="2016-11" db="EMBL/GenBank/DDBJ databases">
        <authorList>
            <person name="Jaros S."/>
            <person name="Januszkiewicz K."/>
            <person name="Wedrychowicz H."/>
        </authorList>
    </citation>
    <scope>NUCLEOTIDE SEQUENCE [LARGE SCALE GENOMIC DNA]</scope>
    <source>
        <strain evidence="2 3">GAS86</strain>
    </source>
</reference>
<sequence length="95" mass="8964">MTNSALIASAETAVVQILEQTYGISLSTTSFLTASFTPGQPGIDSELDALQAAGAINSDGSPSATLVASVTAAGAAVGKGASGGTTPTGGTGSST</sequence>
<evidence type="ECO:0000256" key="1">
    <source>
        <dbReference type="SAM" id="MobiDB-lite"/>
    </source>
</evidence>
<dbReference type="EMBL" id="FSRM01000002">
    <property type="protein sequence ID" value="SIO45075.1"/>
    <property type="molecule type" value="Genomic_DNA"/>
</dbReference>
<evidence type="ECO:0000313" key="2">
    <source>
        <dbReference type="EMBL" id="SIO45075.1"/>
    </source>
</evidence>
<dbReference type="RefSeq" id="WP_074266690.1">
    <property type="nucleotide sequence ID" value="NZ_FSRM01000002.1"/>
</dbReference>
<protein>
    <submittedName>
        <fullName evidence="2">Uncharacterized protein</fullName>
    </submittedName>
</protein>
<gene>
    <name evidence="2" type="ORF">SAMN05444168_4610</name>
</gene>
<feature type="compositionally biased region" description="Gly residues" evidence="1">
    <location>
        <begin position="80"/>
        <end position="95"/>
    </location>
</feature>
<feature type="region of interest" description="Disordered" evidence="1">
    <location>
        <begin position="75"/>
        <end position="95"/>
    </location>
</feature>
<evidence type="ECO:0000313" key="3">
    <source>
        <dbReference type="Proteomes" id="UP000184693"/>
    </source>
</evidence>
<dbReference type="AlphaFoldDB" id="A0A1N6JL54"/>
<organism evidence="2 3">
    <name type="scientific">Paraburkholderia phenazinium</name>
    <dbReference type="NCBI Taxonomy" id="60549"/>
    <lineage>
        <taxon>Bacteria</taxon>
        <taxon>Pseudomonadati</taxon>
        <taxon>Pseudomonadota</taxon>
        <taxon>Betaproteobacteria</taxon>
        <taxon>Burkholderiales</taxon>
        <taxon>Burkholderiaceae</taxon>
        <taxon>Paraburkholderia</taxon>
    </lineage>
</organism>
<accession>A0A1N6JL54</accession>
<name>A0A1N6JL54_9BURK</name>
<proteinExistence type="predicted"/>